<name>A0ABU4LCP8_9ACTN</name>
<proteinExistence type="predicted"/>
<dbReference type="RefSeq" id="WP_267299854.1">
    <property type="nucleotide sequence ID" value="NZ_JAGJBZ010000003.1"/>
</dbReference>
<keyword evidence="2" id="KW-0812">Transmembrane</keyword>
<evidence type="ECO:0000313" key="4">
    <source>
        <dbReference type="Proteomes" id="UP001271723"/>
    </source>
</evidence>
<gene>
    <name evidence="3" type="ORF">PV517_32685</name>
</gene>
<dbReference type="Proteomes" id="UP001271723">
    <property type="component" value="Unassembled WGS sequence"/>
</dbReference>
<feature type="compositionally biased region" description="Low complexity" evidence="1">
    <location>
        <begin position="182"/>
        <end position="195"/>
    </location>
</feature>
<evidence type="ECO:0000313" key="3">
    <source>
        <dbReference type="EMBL" id="MDX2913413.1"/>
    </source>
</evidence>
<keyword evidence="2" id="KW-0472">Membrane</keyword>
<evidence type="ECO:0008006" key="5">
    <source>
        <dbReference type="Google" id="ProtNLM"/>
    </source>
</evidence>
<dbReference type="EMBL" id="JARAVY010000015">
    <property type="protein sequence ID" value="MDX2913413.1"/>
    <property type="molecule type" value="Genomic_DNA"/>
</dbReference>
<accession>A0ABU4LCP8</accession>
<keyword evidence="4" id="KW-1185">Reference proteome</keyword>
<protein>
    <recommendedName>
        <fullName evidence="5">DUF2637 domain-containing protein</fullName>
    </recommendedName>
</protein>
<evidence type="ECO:0000256" key="1">
    <source>
        <dbReference type="SAM" id="MobiDB-lite"/>
    </source>
</evidence>
<feature type="transmembrane region" description="Helical" evidence="2">
    <location>
        <begin position="57"/>
        <end position="74"/>
    </location>
</feature>
<keyword evidence="2" id="KW-1133">Transmembrane helix</keyword>
<evidence type="ECO:0000256" key="2">
    <source>
        <dbReference type="SAM" id="Phobius"/>
    </source>
</evidence>
<sequence>MKRDPLLWAALVAVLVVLASAEYRLAVACGFGQYVAAGVPAALDVYALAALRARRDVLAVVAVLIGVNAASHLVEVGLLPVDVPLVVAVSAVAPLVLWRVHRLGEHHQEPAPAPAPAVSAVPEAYPPVEVQRDTPAPEPVEQAPVLPVLGPFASLEELPRTRPYPAAYPPAEQEEHERAEDAVPAPATDSDTPDTLPLPPGYARADGAEDDLTEQARTDFAQLLADGRAPSIRSLRDTYSIGQPRAQRIQGELVGS</sequence>
<reference evidence="3 4" key="1">
    <citation type="journal article" date="2023" name="Microb. Genom.">
        <title>Mesoterricola silvestris gen. nov., sp. nov., Mesoterricola sediminis sp. nov., Geothrix oryzae sp. nov., Geothrix edaphica sp. nov., Geothrix rubra sp. nov., and Geothrix limicola sp. nov., six novel members of Acidobacteriota isolated from soils.</title>
        <authorList>
            <person name="Weisberg A.J."/>
            <person name="Pearce E."/>
            <person name="Kramer C.G."/>
            <person name="Chang J.H."/>
            <person name="Clarke C.R."/>
        </authorList>
    </citation>
    <scope>NUCLEOTIDE SEQUENCE [LARGE SCALE GENOMIC DNA]</scope>
    <source>
        <strain evidence="3 4">NRRL_B-2795</strain>
    </source>
</reference>
<comment type="caution">
    <text evidence="3">The sequence shown here is derived from an EMBL/GenBank/DDBJ whole genome shotgun (WGS) entry which is preliminary data.</text>
</comment>
<organism evidence="3 4">
    <name type="scientific">Streptomyces griseiscabiei</name>
    <dbReference type="NCBI Taxonomy" id="2993540"/>
    <lineage>
        <taxon>Bacteria</taxon>
        <taxon>Bacillati</taxon>
        <taxon>Actinomycetota</taxon>
        <taxon>Actinomycetes</taxon>
        <taxon>Kitasatosporales</taxon>
        <taxon>Streptomycetaceae</taxon>
        <taxon>Streptomyces</taxon>
    </lineage>
</organism>
<feature type="region of interest" description="Disordered" evidence="1">
    <location>
        <begin position="160"/>
        <end position="217"/>
    </location>
</feature>
<feature type="transmembrane region" description="Helical" evidence="2">
    <location>
        <begin position="31"/>
        <end position="50"/>
    </location>
</feature>